<dbReference type="GO" id="GO:0016614">
    <property type="term" value="F:oxidoreductase activity, acting on CH-OH group of donors"/>
    <property type="evidence" value="ECO:0007669"/>
    <property type="project" value="InterPro"/>
</dbReference>
<reference evidence="9" key="1">
    <citation type="submission" date="2023-03" db="EMBL/GenBank/DDBJ databases">
        <title>Massive genome expansion in bonnet fungi (Mycena s.s.) driven by repeated elements and novel gene families across ecological guilds.</title>
        <authorList>
            <consortium name="Lawrence Berkeley National Laboratory"/>
            <person name="Harder C.B."/>
            <person name="Miyauchi S."/>
            <person name="Viragh M."/>
            <person name="Kuo A."/>
            <person name="Thoen E."/>
            <person name="Andreopoulos B."/>
            <person name="Lu D."/>
            <person name="Skrede I."/>
            <person name="Drula E."/>
            <person name="Henrissat B."/>
            <person name="Morin E."/>
            <person name="Kohler A."/>
            <person name="Barry K."/>
            <person name="LaButti K."/>
            <person name="Morin E."/>
            <person name="Salamov A."/>
            <person name="Lipzen A."/>
            <person name="Mereny Z."/>
            <person name="Hegedus B."/>
            <person name="Baldrian P."/>
            <person name="Stursova M."/>
            <person name="Weitz H."/>
            <person name="Taylor A."/>
            <person name="Grigoriev I.V."/>
            <person name="Nagy L.G."/>
            <person name="Martin F."/>
            <person name="Kauserud H."/>
        </authorList>
    </citation>
    <scope>NUCLEOTIDE SEQUENCE</scope>
    <source>
        <strain evidence="9">CBHHK002</strain>
    </source>
</reference>
<organism evidence="9 10">
    <name type="scientific">Mycena albidolilacea</name>
    <dbReference type="NCBI Taxonomy" id="1033008"/>
    <lineage>
        <taxon>Eukaryota</taxon>
        <taxon>Fungi</taxon>
        <taxon>Dikarya</taxon>
        <taxon>Basidiomycota</taxon>
        <taxon>Agaricomycotina</taxon>
        <taxon>Agaricomycetes</taxon>
        <taxon>Agaricomycetidae</taxon>
        <taxon>Agaricales</taxon>
        <taxon>Marasmiineae</taxon>
        <taxon>Mycenaceae</taxon>
        <taxon>Mycena</taxon>
    </lineage>
</organism>
<dbReference type="Gene3D" id="3.50.50.60">
    <property type="entry name" value="FAD/NAD(P)-binding domain"/>
    <property type="match status" value="1"/>
</dbReference>
<dbReference type="PROSITE" id="PS00624">
    <property type="entry name" value="GMC_OXRED_2"/>
    <property type="match status" value="1"/>
</dbReference>
<name>A0AAD6ZDM5_9AGAR</name>
<gene>
    <name evidence="9" type="ORF">DFH08DRAFT_1036912</name>
</gene>
<evidence type="ECO:0000313" key="10">
    <source>
        <dbReference type="Proteomes" id="UP001218218"/>
    </source>
</evidence>
<dbReference type="PANTHER" id="PTHR11552">
    <property type="entry name" value="GLUCOSE-METHANOL-CHOLINE GMC OXIDOREDUCTASE"/>
    <property type="match status" value="1"/>
</dbReference>
<feature type="signal peptide" evidence="7">
    <location>
        <begin position="1"/>
        <end position="22"/>
    </location>
</feature>
<dbReference type="GO" id="GO:0050660">
    <property type="term" value="F:flavin adenine dinucleotide binding"/>
    <property type="evidence" value="ECO:0007669"/>
    <property type="project" value="InterPro"/>
</dbReference>
<comment type="similarity">
    <text evidence="2">Belongs to the GMC oxidoreductase family.</text>
</comment>
<dbReference type="Gene3D" id="3.30.560.10">
    <property type="entry name" value="Glucose Oxidase, domain 3"/>
    <property type="match status" value="1"/>
</dbReference>
<feature type="chain" id="PRO_5042084203" evidence="7">
    <location>
        <begin position="23"/>
        <end position="605"/>
    </location>
</feature>
<dbReference type="SUPFAM" id="SSF51905">
    <property type="entry name" value="FAD/NAD(P)-binding domain"/>
    <property type="match status" value="1"/>
</dbReference>
<keyword evidence="10" id="KW-1185">Reference proteome</keyword>
<dbReference type="Pfam" id="PF05199">
    <property type="entry name" value="GMC_oxred_C"/>
    <property type="match status" value="1"/>
</dbReference>
<comment type="caution">
    <text evidence="9">The sequence shown here is derived from an EMBL/GenBank/DDBJ whole genome shotgun (WGS) entry which is preliminary data.</text>
</comment>
<proteinExistence type="inferred from homology"/>
<evidence type="ECO:0000256" key="1">
    <source>
        <dbReference type="ARBA" id="ARBA00001974"/>
    </source>
</evidence>
<protein>
    <submittedName>
        <fullName evidence="9">Aryl-alcohol oxidase-like protein</fullName>
    </submittedName>
</protein>
<dbReference type="PIRSF" id="PIRSF000137">
    <property type="entry name" value="Alcohol_oxidase"/>
    <property type="match status" value="1"/>
</dbReference>
<keyword evidence="3" id="KW-0285">Flavoprotein</keyword>
<dbReference type="InterPro" id="IPR000172">
    <property type="entry name" value="GMC_OxRdtase_N"/>
</dbReference>
<dbReference type="InterPro" id="IPR007867">
    <property type="entry name" value="GMC_OxRtase_C"/>
</dbReference>
<keyword evidence="7" id="KW-0732">Signal</keyword>
<feature type="active site" description="Proton donor" evidence="5">
    <location>
        <position position="540"/>
    </location>
</feature>
<dbReference type="SUPFAM" id="SSF54373">
    <property type="entry name" value="FAD-linked reductases, C-terminal domain"/>
    <property type="match status" value="1"/>
</dbReference>
<evidence type="ECO:0000313" key="9">
    <source>
        <dbReference type="EMBL" id="KAJ7318129.1"/>
    </source>
</evidence>
<keyword evidence="4 6" id="KW-0274">FAD</keyword>
<evidence type="ECO:0000256" key="6">
    <source>
        <dbReference type="PIRSR" id="PIRSR000137-2"/>
    </source>
</evidence>
<evidence type="ECO:0000256" key="2">
    <source>
        <dbReference type="ARBA" id="ARBA00010790"/>
    </source>
</evidence>
<evidence type="ECO:0000256" key="5">
    <source>
        <dbReference type="PIRSR" id="PIRSR000137-1"/>
    </source>
</evidence>
<accession>A0AAD6ZDM5</accession>
<dbReference type="AlphaFoldDB" id="A0AAD6ZDM5"/>
<dbReference type="InterPro" id="IPR012132">
    <property type="entry name" value="GMC_OxRdtase"/>
</dbReference>
<evidence type="ECO:0000256" key="3">
    <source>
        <dbReference type="ARBA" id="ARBA00022630"/>
    </source>
</evidence>
<dbReference type="EMBL" id="JARIHO010000059">
    <property type="protein sequence ID" value="KAJ7318129.1"/>
    <property type="molecule type" value="Genomic_DNA"/>
</dbReference>
<evidence type="ECO:0000256" key="4">
    <source>
        <dbReference type="ARBA" id="ARBA00022827"/>
    </source>
</evidence>
<dbReference type="Proteomes" id="UP001218218">
    <property type="component" value="Unassembled WGS sequence"/>
</dbReference>
<comment type="cofactor">
    <cofactor evidence="1 6">
        <name>FAD</name>
        <dbReference type="ChEBI" id="CHEBI:57692"/>
    </cofactor>
</comment>
<evidence type="ECO:0000256" key="7">
    <source>
        <dbReference type="SAM" id="SignalP"/>
    </source>
</evidence>
<dbReference type="InterPro" id="IPR036188">
    <property type="entry name" value="FAD/NAD-bd_sf"/>
</dbReference>
<feature type="binding site" evidence="6">
    <location>
        <position position="267"/>
    </location>
    <ligand>
        <name>FAD</name>
        <dbReference type="ChEBI" id="CHEBI:57692"/>
    </ligand>
</feature>
<feature type="domain" description="Glucose-methanol-choline oxidoreductase N-terminal" evidence="8">
    <location>
        <begin position="312"/>
        <end position="326"/>
    </location>
</feature>
<dbReference type="Pfam" id="PF00732">
    <property type="entry name" value="GMC_oxred_N"/>
    <property type="match status" value="1"/>
</dbReference>
<feature type="active site" description="Proton acceptor" evidence="5">
    <location>
        <position position="584"/>
    </location>
</feature>
<dbReference type="PANTHER" id="PTHR11552:SF147">
    <property type="entry name" value="CHOLINE DEHYDROGENASE, MITOCHONDRIAL"/>
    <property type="match status" value="1"/>
</dbReference>
<evidence type="ECO:0000259" key="8">
    <source>
        <dbReference type="PROSITE" id="PS00624"/>
    </source>
</evidence>
<sequence length="605" mass="65387">MRVQGLRTTLLTLLALLTSAFGSIYEHAADLPGLQYDFVISICAGGTAGLVVANRLTENPAVNVLVLEAGVSNQGVLDSNIPFFVNNLLAPNIYDWNYTTTPQSALNGRVIPYYRGHILGGCSAHNDMFYTRGSMDDFNRYAALTGDPGWSWDEIFPYFLKNEKWTPPADGHDTSGQFNPAVHSTYGLTEVSLPGFMWSLAPRVIQATREFPDEFPFNLDMNSGRPLGIGWLQSTIGHGVRSSSATAYLAPEFVRRGNLHVLLHARVTRLVGGRRADHGELMFGGVEFMRDGEPDSEILVAKAGKEIILSAGTVGTPHLLMNSGIGDKRALQALGIPTLLDLPSVGTNVSDHPVVGLSWMVNSTQTLESVTQNVTAFSEAFAQWNRSHTGPFVDHGASQLGWFRLDRNASIFKEFRDPAAGPDTPHFELGFSAGIPSIAAPPEGMSGHLMTIGVAVVSPVSRGTITLSSGDPLDPPLINPGYMTSDFDLYTLTEGLKRAQRFLTAPVWRDYVLAPTVDLNAFTPDELQQFIRNSTASTSHLAGSAGMSARGARYGVVDPDLRVKGVKGLRIIDASVLPIVPSAHTQATTYVFAERGSDLLKASWT</sequence>